<accession>A0A330L235</accession>
<name>A0A330L235_9BACT</name>
<protein>
    <submittedName>
        <fullName evidence="1">Uncharacterized protein</fullName>
    </submittedName>
</protein>
<keyword evidence="2" id="KW-1185">Reference proteome</keyword>
<reference evidence="2" key="1">
    <citation type="submission" date="2018-04" db="EMBL/GenBank/DDBJ databases">
        <authorList>
            <person name="Lucker S."/>
            <person name="Sakoula D."/>
        </authorList>
    </citation>
    <scope>NUCLEOTIDE SEQUENCE [LARGE SCALE GENOMIC DNA]</scope>
</reference>
<dbReference type="Proteomes" id="UP000248168">
    <property type="component" value="Unassembled WGS sequence"/>
</dbReference>
<dbReference type="AlphaFoldDB" id="A0A330L235"/>
<dbReference type="InParanoid" id="A0A330L235"/>
<evidence type="ECO:0000313" key="1">
    <source>
        <dbReference type="EMBL" id="SPP63800.1"/>
    </source>
</evidence>
<proteinExistence type="predicted"/>
<organism evidence="1 2">
    <name type="scientific">Nitrospira lenta</name>
    <dbReference type="NCBI Taxonomy" id="1436998"/>
    <lineage>
        <taxon>Bacteria</taxon>
        <taxon>Pseudomonadati</taxon>
        <taxon>Nitrospirota</taxon>
        <taxon>Nitrospiria</taxon>
        <taxon>Nitrospirales</taxon>
        <taxon>Nitrospiraceae</taxon>
        <taxon>Nitrospira</taxon>
    </lineage>
</organism>
<gene>
    <name evidence="1" type="ORF">NITLEN_10886</name>
</gene>
<dbReference type="EMBL" id="OUNR01000001">
    <property type="protein sequence ID" value="SPP63800.1"/>
    <property type="molecule type" value="Genomic_DNA"/>
</dbReference>
<evidence type="ECO:0000313" key="2">
    <source>
        <dbReference type="Proteomes" id="UP000248168"/>
    </source>
</evidence>
<sequence>MAMTSFSFSTPFDRIWHGATPPVTHLVSEGSPLQGDAVLGLCPSKSTLVPSSIAMSAVPPKGGTAYRTHCFQQVRHNALRIAVIMKGLLC</sequence>